<feature type="domain" description="Xylose isomerase-like TIM barrel" evidence="2">
    <location>
        <begin position="56"/>
        <end position="275"/>
    </location>
</feature>
<evidence type="ECO:0000259" key="2">
    <source>
        <dbReference type="Pfam" id="PF01261"/>
    </source>
</evidence>
<evidence type="ECO:0000313" key="4">
    <source>
        <dbReference type="Proteomes" id="UP001549749"/>
    </source>
</evidence>
<keyword evidence="4" id="KW-1185">Reference proteome</keyword>
<dbReference type="SUPFAM" id="SSF51658">
    <property type="entry name" value="Xylose isomerase-like"/>
    <property type="match status" value="1"/>
</dbReference>
<dbReference type="GO" id="GO:0016853">
    <property type="term" value="F:isomerase activity"/>
    <property type="evidence" value="ECO:0007669"/>
    <property type="project" value="UniProtKB-KW"/>
</dbReference>
<dbReference type="RefSeq" id="WP_354659319.1">
    <property type="nucleotide sequence ID" value="NZ_JBEXAC010000001.1"/>
</dbReference>
<proteinExistence type="predicted"/>
<feature type="chain" id="PRO_5046082658" evidence="1">
    <location>
        <begin position="27"/>
        <end position="282"/>
    </location>
</feature>
<keyword evidence="3" id="KW-0413">Isomerase</keyword>
<dbReference type="EMBL" id="JBEXAC010000001">
    <property type="protein sequence ID" value="MET6996678.1"/>
    <property type="molecule type" value="Genomic_DNA"/>
</dbReference>
<evidence type="ECO:0000256" key="1">
    <source>
        <dbReference type="SAM" id="SignalP"/>
    </source>
</evidence>
<dbReference type="InterPro" id="IPR050312">
    <property type="entry name" value="IolE/XylAMocC-like"/>
</dbReference>
<evidence type="ECO:0000313" key="3">
    <source>
        <dbReference type="EMBL" id="MET6996678.1"/>
    </source>
</evidence>
<organism evidence="3 4">
    <name type="scientific">Chitinophaga defluvii</name>
    <dbReference type="NCBI Taxonomy" id="3163343"/>
    <lineage>
        <taxon>Bacteria</taxon>
        <taxon>Pseudomonadati</taxon>
        <taxon>Bacteroidota</taxon>
        <taxon>Chitinophagia</taxon>
        <taxon>Chitinophagales</taxon>
        <taxon>Chitinophagaceae</taxon>
        <taxon>Chitinophaga</taxon>
    </lineage>
</organism>
<comment type="caution">
    <text evidence="3">The sequence shown here is derived from an EMBL/GenBank/DDBJ whole genome shotgun (WGS) entry which is preliminary data.</text>
</comment>
<name>A0ABV2T0W6_9BACT</name>
<dbReference type="InterPro" id="IPR013022">
    <property type="entry name" value="Xyl_isomerase-like_TIM-brl"/>
</dbReference>
<protein>
    <submittedName>
        <fullName evidence="3">Sugar phosphate isomerase/epimerase</fullName>
    </submittedName>
</protein>
<dbReference type="InterPro" id="IPR036237">
    <property type="entry name" value="Xyl_isomerase-like_sf"/>
</dbReference>
<accession>A0ABV2T0W6</accession>
<dbReference type="PANTHER" id="PTHR12110">
    <property type="entry name" value="HYDROXYPYRUVATE ISOMERASE"/>
    <property type="match status" value="1"/>
</dbReference>
<dbReference type="PANTHER" id="PTHR12110:SF41">
    <property type="entry name" value="INOSOSE DEHYDRATASE"/>
    <property type="match status" value="1"/>
</dbReference>
<gene>
    <name evidence="3" type="ORF">ABR189_04840</name>
</gene>
<sequence>MKKMSKVLLLAAGLATTLLFSEPAGAQGKPNKLGWKLGAQAYTFNRFTLAQALDKMDSCGIHFVECYPGQTIGGGIEGKMDYNMDAAKRAQVKALLKEKNKELVAFGVVVPNTAEEWTAVFEFAKAMDIKVITSEPHTQDLDLVSSLCDKYKIKVAFHDHPRPSHYWHPDSVLNAIKGRSKYMGACADIGHWVRSGLDPVECLKKLNGHVFSLHFKDLNEKSPDAHDVIWGTGISNIPGVMAELKRQKFKGLFSTEYEHHWENSVPEVKASAAYWYEQVSKL</sequence>
<reference evidence="3 4" key="1">
    <citation type="submission" date="2024-06" db="EMBL/GenBank/DDBJ databases">
        <title>Chitinophaga defluvii sp. nov., isolated from municipal sewage.</title>
        <authorList>
            <person name="Zhang L."/>
        </authorList>
    </citation>
    <scope>NUCLEOTIDE SEQUENCE [LARGE SCALE GENOMIC DNA]</scope>
    <source>
        <strain evidence="3 4">H8</strain>
    </source>
</reference>
<dbReference type="Pfam" id="PF01261">
    <property type="entry name" value="AP_endonuc_2"/>
    <property type="match status" value="1"/>
</dbReference>
<feature type="signal peptide" evidence="1">
    <location>
        <begin position="1"/>
        <end position="26"/>
    </location>
</feature>
<dbReference type="Gene3D" id="3.20.20.150">
    <property type="entry name" value="Divalent-metal-dependent TIM barrel enzymes"/>
    <property type="match status" value="1"/>
</dbReference>
<keyword evidence="1" id="KW-0732">Signal</keyword>
<dbReference type="Proteomes" id="UP001549749">
    <property type="component" value="Unassembled WGS sequence"/>
</dbReference>